<dbReference type="OrthoDB" id="8904409at2759"/>
<feature type="compositionally biased region" description="Basic and acidic residues" evidence="1">
    <location>
        <begin position="15"/>
        <end position="24"/>
    </location>
</feature>
<dbReference type="CTD" id="105908284"/>
<name>A0A6P3W8J1_CLUHA</name>
<keyword evidence="2" id="KW-1185">Reference proteome</keyword>
<dbReference type="Pfam" id="PF15828">
    <property type="entry name" value="RDD1"/>
    <property type="match status" value="1"/>
</dbReference>
<feature type="compositionally biased region" description="Basic and acidic residues" evidence="1">
    <location>
        <begin position="83"/>
        <end position="99"/>
    </location>
</feature>
<reference evidence="3" key="1">
    <citation type="submission" date="2025-08" db="UniProtKB">
        <authorList>
            <consortium name="RefSeq"/>
        </authorList>
    </citation>
    <scope>IDENTIFICATION</scope>
</reference>
<evidence type="ECO:0000256" key="1">
    <source>
        <dbReference type="SAM" id="MobiDB-lite"/>
    </source>
</evidence>
<accession>A0A6P3W8J1</accession>
<feature type="region of interest" description="Disordered" evidence="1">
    <location>
        <begin position="1"/>
        <end position="24"/>
    </location>
</feature>
<dbReference type="PANTHER" id="PTHR14680">
    <property type="entry name" value="SI:DKEY-126G1.9-RELATED"/>
    <property type="match status" value="1"/>
</dbReference>
<dbReference type="AlphaFoldDB" id="A0A6P3W8J1"/>
<evidence type="ECO:0000313" key="2">
    <source>
        <dbReference type="Proteomes" id="UP000515152"/>
    </source>
</evidence>
<feature type="compositionally biased region" description="Basic residues" evidence="1">
    <location>
        <begin position="1"/>
        <end position="14"/>
    </location>
</feature>
<sequence length="154" mass="17632">MPSRKRIKIKRKPKSNSEDRSRIIECVDDQSEDLRVTDDHSLGQSVKNKVSGGPNRKSRNGGENNCSKEVHIAFLPDKYESLKEESESKVKSKEEELEKRRQKYKTFRKNVGKAVRFSWKCLVAGLQSFTSAYSTPLSAAATIIPEMHHTHRRS</sequence>
<dbReference type="RefSeq" id="XP_012692215.1">
    <property type="nucleotide sequence ID" value="XM_012836761.3"/>
</dbReference>
<feature type="region of interest" description="Disordered" evidence="1">
    <location>
        <begin position="37"/>
        <end position="67"/>
    </location>
</feature>
<organism evidence="2 3">
    <name type="scientific">Clupea harengus</name>
    <name type="common">Atlantic herring</name>
    <dbReference type="NCBI Taxonomy" id="7950"/>
    <lineage>
        <taxon>Eukaryota</taxon>
        <taxon>Metazoa</taxon>
        <taxon>Chordata</taxon>
        <taxon>Craniata</taxon>
        <taxon>Vertebrata</taxon>
        <taxon>Euteleostomi</taxon>
        <taxon>Actinopterygii</taxon>
        <taxon>Neopterygii</taxon>
        <taxon>Teleostei</taxon>
        <taxon>Clupei</taxon>
        <taxon>Clupeiformes</taxon>
        <taxon>Clupeoidei</taxon>
        <taxon>Clupeidae</taxon>
        <taxon>Clupea</taxon>
    </lineage>
</organism>
<feature type="region of interest" description="Disordered" evidence="1">
    <location>
        <begin position="83"/>
        <end position="102"/>
    </location>
</feature>
<gene>
    <name evidence="3" type="primary">c14h1orf115</name>
</gene>
<dbReference type="Proteomes" id="UP000515152">
    <property type="component" value="Chromosome 14"/>
</dbReference>
<protein>
    <submittedName>
        <fullName evidence="3">Uncharacterized protein C1orf115 homolog</fullName>
    </submittedName>
</protein>
<dbReference type="KEGG" id="char:105908284"/>
<dbReference type="InterPro" id="IPR031667">
    <property type="entry name" value="RDD1"/>
</dbReference>
<proteinExistence type="predicted"/>
<dbReference type="PANTHER" id="PTHR14680:SF1">
    <property type="entry name" value="REQUIRED FOR DRUG-INDUCED DEATH PROTEIN 1"/>
    <property type="match status" value="1"/>
</dbReference>
<evidence type="ECO:0000313" key="3">
    <source>
        <dbReference type="RefSeq" id="XP_012692215.1"/>
    </source>
</evidence>
<dbReference type="GeneID" id="105908284"/>